<keyword evidence="2" id="KW-1185">Reference proteome</keyword>
<evidence type="ECO:0000313" key="1">
    <source>
        <dbReference type="EMBL" id="KDM90350.1"/>
    </source>
</evidence>
<comment type="caution">
    <text evidence="1">The sequence shown here is derived from an EMBL/GenBank/DDBJ whole genome shotgun (WGS) entry which is preliminary data.</text>
</comment>
<reference evidence="1 2" key="1">
    <citation type="submission" date="2014-04" db="EMBL/GenBank/DDBJ databases">
        <title>Draft genome sequence of Photobacterium halotolerans S2753: a solonamide, ngercheumicin and holomycin producer.</title>
        <authorList>
            <person name="Machado H.R."/>
            <person name="Gram L."/>
        </authorList>
    </citation>
    <scope>NUCLEOTIDE SEQUENCE [LARGE SCALE GENOMIC DNA]</scope>
    <source>
        <strain evidence="1 2">S2753</strain>
    </source>
</reference>
<dbReference type="EMBL" id="JMIB01000034">
    <property type="protein sequence ID" value="KDM90350.1"/>
    <property type="molecule type" value="Genomic_DNA"/>
</dbReference>
<dbReference type="AlphaFoldDB" id="A0A066RIS7"/>
<dbReference type="RefSeq" id="WP_036755537.1">
    <property type="nucleotide sequence ID" value="NZ_JAGSGC010000014.1"/>
</dbReference>
<dbReference type="STRING" id="1654360.EA58_17800"/>
<name>A0A066RIS7_9GAMM</name>
<evidence type="ECO:0000313" key="2">
    <source>
        <dbReference type="Proteomes" id="UP000027192"/>
    </source>
</evidence>
<accession>A0A066RIS7</accession>
<organism evidence="1 2">
    <name type="scientific">Photobacterium galatheae</name>
    <dbReference type="NCBI Taxonomy" id="1654360"/>
    <lineage>
        <taxon>Bacteria</taxon>
        <taxon>Pseudomonadati</taxon>
        <taxon>Pseudomonadota</taxon>
        <taxon>Gammaproteobacteria</taxon>
        <taxon>Vibrionales</taxon>
        <taxon>Vibrionaceae</taxon>
        <taxon>Photobacterium</taxon>
    </lineage>
</organism>
<sequence length="326" mass="36281">MIDDLQNATSLGKTIYDQATTGEFNGVAIGDSAFDFTTGVFDNSPLGQAIDIPVEKIELGFSKLEKTRAVEEVKQKFHIYISQKTANSVSAFTTPSVLAADRRSQLQGKTGQDWLTGAQQIYAKHQGERLYKMQRKAQDMARSLKKNPMKLAKVPLSVVPLGEIAKLGIKAGEYAVGKFTAKRRARKKGEYTSSGNSQVLEAKLGRQEYNRKKAKWQAKDIADLGPQIQRNLYKLKQSVEILNARKEQMNLCSQKYLQDPTNAAAKGALVKCREDAAMSLYEVKHYVEKISGMCKAMEATAFTINAYMEGLDQITDQSEKDILNTF</sequence>
<protein>
    <submittedName>
        <fullName evidence="1">Uncharacterized protein</fullName>
    </submittedName>
</protein>
<dbReference type="Proteomes" id="UP000027192">
    <property type="component" value="Unassembled WGS sequence"/>
</dbReference>
<gene>
    <name evidence="1" type="ORF">EA58_17800</name>
</gene>
<dbReference type="OrthoDB" id="6464765at2"/>
<proteinExistence type="predicted"/>